<evidence type="ECO:0000313" key="2">
    <source>
        <dbReference type="EMBL" id="HIQ81410.1"/>
    </source>
</evidence>
<dbReference type="Proteomes" id="UP000886787">
    <property type="component" value="Unassembled WGS sequence"/>
</dbReference>
<keyword evidence="1" id="KW-0472">Membrane</keyword>
<feature type="transmembrane region" description="Helical" evidence="1">
    <location>
        <begin position="129"/>
        <end position="148"/>
    </location>
</feature>
<proteinExistence type="predicted"/>
<comment type="caution">
    <text evidence="2">The sequence shown here is derived from an EMBL/GenBank/DDBJ whole genome shotgun (WGS) entry which is preliminary data.</text>
</comment>
<protein>
    <submittedName>
        <fullName evidence="2">Uncharacterized protein</fullName>
    </submittedName>
</protein>
<name>A0A9D1CWE1_9FIRM</name>
<evidence type="ECO:0000313" key="3">
    <source>
        <dbReference type="Proteomes" id="UP000886787"/>
    </source>
</evidence>
<accession>A0A9D1CWE1</accession>
<sequence>MLTFEMMLLCAALLLVPVFLAFQNVLRQRDSMLLQMLLGYTVCYFMKNFYALLNRAVNGIENDGLEMDLIAMLGAICFLVAAEFCLYRLPESCKNQKSALKKRLQVFLLVGAVAMVIEAIAGVLGNQILFIACYLVSVFCIYAVTIQTRSKVEGAKKL</sequence>
<keyword evidence="1" id="KW-1133">Transmembrane helix</keyword>
<feature type="transmembrane region" description="Helical" evidence="1">
    <location>
        <begin position="69"/>
        <end position="86"/>
    </location>
</feature>
<reference evidence="2" key="2">
    <citation type="journal article" date="2021" name="PeerJ">
        <title>Extensive microbial diversity within the chicken gut microbiome revealed by metagenomics and culture.</title>
        <authorList>
            <person name="Gilroy R."/>
            <person name="Ravi A."/>
            <person name="Getino M."/>
            <person name="Pursley I."/>
            <person name="Horton D.L."/>
            <person name="Alikhan N.F."/>
            <person name="Baker D."/>
            <person name="Gharbi K."/>
            <person name="Hall N."/>
            <person name="Watson M."/>
            <person name="Adriaenssens E.M."/>
            <person name="Foster-Nyarko E."/>
            <person name="Jarju S."/>
            <person name="Secka A."/>
            <person name="Antonio M."/>
            <person name="Oren A."/>
            <person name="Chaudhuri R.R."/>
            <person name="La Ragione R."/>
            <person name="Hildebrand F."/>
            <person name="Pallen M.J."/>
        </authorList>
    </citation>
    <scope>NUCLEOTIDE SEQUENCE</scope>
    <source>
        <strain evidence="2">ChiSjej1B19-3389</strain>
    </source>
</reference>
<evidence type="ECO:0000256" key="1">
    <source>
        <dbReference type="SAM" id="Phobius"/>
    </source>
</evidence>
<dbReference type="EMBL" id="DVFW01000048">
    <property type="protein sequence ID" value="HIQ81410.1"/>
    <property type="molecule type" value="Genomic_DNA"/>
</dbReference>
<gene>
    <name evidence="2" type="ORF">IAD32_09070</name>
</gene>
<organism evidence="2 3">
    <name type="scientific">Candidatus Scatavimonas merdigallinarum</name>
    <dbReference type="NCBI Taxonomy" id="2840914"/>
    <lineage>
        <taxon>Bacteria</taxon>
        <taxon>Bacillati</taxon>
        <taxon>Bacillota</taxon>
        <taxon>Clostridia</taxon>
        <taxon>Eubacteriales</taxon>
        <taxon>Oscillospiraceae</taxon>
        <taxon>Oscillospiraceae incertae sedis</taxon>
        <taxon>Candidatus Scatavimonas</taxon>
    </lineage>
</organism>
<keyword evidence="1" id="KW-0812">Transmembrane</keyword>
<dbReference type="AlphaFoldDB" id="A0A9D1CWE1"/>
<reference evidence="2" key="1">
    <citation type="submission" date="2020-10" db="EMBL/GenBank/DDBJ databases">
        <authorList>
            <person name="Gilroy R."/>
        </authorList>
    </citation>
    <scope>NUCLEOTIDE SEQUENCE</scope>
    <source>
        <strain evidence="2">ChiSjej1B19-3389</strain>
    </source>
</reference>
<feature type="transmembrane region" description="Helical" evidence="1">
    <location>
        <begin position="106"/>
        <end position="123"/>
    </location>
</feature>